<sequence length="679" mass="75637">MTTRPTPYLIALAALISLHCEEESPLDDAASLDAVLQDRVLQQRPHDRIAQLLPAVPPQFQNWLEIAASSIDAFFDLVQTIQQSIQMGTVDAYSANGLLLRSVCEGLEDLEFHEQAALFEEFRREVYDEPHVSNKDSSTEDDPAKHMMRFQQCLREGERVDAVHALHQYMVQQESEDILPFCSIVLAAMHHPTDPALVRQATDEAVRVAQQSQDASCVAFALGWLSKIAPSKATNLMERCVARATEAHLPTLAAGANLSLALQALQSHPPEDAWSYWIRASSEPPTEESGDYQPTRLTDSATDCRHILARQKMVAAGIHDTFGSNDLSRVASLSALQCHRDDISDADAQILVQNLARTTMFGSGAWKLTNTSEGLFAKDDSQPRPCIYGNALETILSLQKAYNITLPARDYAVDVGLIALEWSIMRGELTHAETLLTSLQGQIYAKNEMSMDLEQQKCLLLARRGRWDEAIRNLKALVSKTEPTKQAELLLQIAIHTVDSHSRGFADALKPLEECLSISQQHAMQGLHSSGLAVLAKIHFMMGDATQAVTLLRSVMSNLLQSAHVWLQGDAYLTMAQALLKLHKQNAALRALDQSEELFRMCEDTRQLAFVYYLKARIFDTQEKMKDRDLAAEKFIVLSSYMEEGRGVKIEPNDYLELLATTDGIEMLAKRPFPIEATQ</sequence>
<dbReference type="InterPro" id="IPR037679">
    <property type="entry name" value="Apc5"/>
</dbReference>
<evidence type="ECO:0000256" key="6">
    <source>
        <dbReference type="ARBA" id="ARBA00023306"/>
    </source>
</evidence>
<comment type="caution">
    <text evidence="10">The sequence shown here is derived from an EMBL/GenBank/DDBJ whole genome shotgun (WGS) entry which is preliminary data.</text>
</comment>
<reference evidence="10 11" key="1">
    <citation type="journal article" date="2015" name="Plant Cell">
        <title>Oil accumulation by the oleaginous diatom Fistulifera solaris as revealed by the genome and transcriptome.</title>
        <authorList>
            <person name="Tanaka T."/>
            <person name="Maeda Y."/>
            <person name="Veluchamy A."/>
            <person name="Tanaka M."/>
            <person name="Abida H."/>
            <person name="Marechal E."/>
            <person name="Bowler C."/>
            <person name="Muto M."/>
            <person name="Sunaga Y."/>
            <person name="Tanaka M."/>
            <person name="Yoshino T."/>
            <person name="Taniguchi T."/>
            <person name="Fukuda Y."/>
            <person name="Nemoto M."/>
            <person name="Matsumoto M."/>
            <person name="Wong P.S."/>
            <person name="Aburatani S."/>
            <person name="Fujibuchi W."/>
        </authorList>
    </citation>
    <scope>NUCLEOTIDE SEQUENCE [LARGE SCALE GENOMIC DNA]</scope>
    <source>
        <strain evidence="10 11">JPCC DA0580</strain>
    </source>
</reference>
<dbReference type="AlphaFoldDB" id="A0A1Z5KTE3"/>
<evidence type="ECO:0000256" key="1">
    <source>
        <dbReference type="ARBA" id="ARBA00007450"/>
    </source>
</evidence>
<evidence type="ECO:0000256" key="5">
    <source>
        <dbReference type="ARBA" id="ARBA00022786"/>
    </source>
</evidence>
<dbReference type="InParanoid" id="A0A1Z5KTE3"/>
<dbReference type="Gene3D" id="1.25.40.10">
    <property type="entry name" value="Tetratricopeptide repeat domain"/>
    <property type="match status" value="1"/>
</dbReference>
<dbReference type="GO" id="GO:0051301">
    <property type="term" value="P:cell division"/>
    <property type="evidence" value="ECO:0007669"/>
    <property type="project" value="UniProtKB-KW"/>
</dbReference>
<dbReference type="Proteomes" id="UP000198406">
    <property type="component" value="Unassembled WGS sequence"/>
</dbReference>
<dbReference type="InterPro" id="IPR011990">
    <property type="entry name" value="TPR-like_helical_dom_sf"/>
</dbReference>
<organism evidence="10 11">
    <name type="scientific">Fistulifera solaris</name>
    <name type="common">Oleaginous diatom</name>
    <dbReference type="NCBI Taxonomy" id="1519565"/>
    <lineage>
        <taxon>Eukaryota</taxon>
        <taxon>Sar</taxon>
        <taxon>Stramenopiles</taxon>
        <taxon>Ochrophyta</taxon>
        <taxon>Bacillariophyta</taxon>
        <taxon>Bacillariophyceae</taxon>
        <taxon>Bacillariophycidae</taxon>
        <taxon>Naviculales</taxon>
        <taxon>Naviculaceae</taxon>
        <taxon>Fistulifera</taxon>
    </lineage>
</organism>
<evidence type="ECO:0000313" key="10">
    <source>
        <dbReference type="EMBL" id="GAX29447.1"/>
    </source>
</evidence>
<gene>
    <name evidence="10" type="ORF">FisN_16Hh112</name>
</gene>
<dbReference type="EMBL" id="BDSP01000289">
    <property type="protein sequence ID" value="GAX29447.1"/>
    <property type="molecule type" value="Genomic_DNA"/>
</dbReference>
<dbReference type="GO" id="GO:0070979">
    <property type="term" value="P:protein K11-linked ubiquitination"/>
    <property type="evidence" value="ECO:0007669"/>
    <property type="project" value="TreeGrafter"/>
</dbReference>
<evidence type="ECO:0000313" key="11">
    <source>
        <dbReference type="Proteomes" id="UP000198406"/>
    </source>
</evidence>
<dbReference type="SUPFAM" id="SSF48452">
    <property type="entry name" value="TPR-like"/>
    <property type="match status" value="1"/>
</dbReference>
<evidence type="ECO:0000256" key="3">
    <source>
        <dbReference type="ARBA" id="ARBA00022618"/>
    </source>
</evidence>
<comment type="similarity">
    <text evidence="1">Belongs to the APC5 family.</text>
</comment>
<proteinExistence type="inferred from homology"/>
<evidence type="ECO:0000256" key="7">
    <source>
        <dbReference type="ARBA" id="ARBA00031069"/>
    </source>
</evidence>
<evidence type="ECO:0000259" key="9">
    <source>
        <dbReference type="Pfam" id="PF12862"/>
    </source>
</evidence>
<dbReference type="Pfam" id="PF12862">
    <property type="entry name" value="ANAPC5"/>
    <property type="match status" value="1"/>
</dbReference>
<evidence type="ECO:0000256" key="4">
    <source>
        <dbReference type="ARBA" id="ARBA00022776"/>
    </source>
</evidence>
<dbReference type="OrthoDB" id="2504561at2759"/>
<dbReference type="UniPathway" id="UPA00143"/>
<feature type="domain" description="Anaphase-promoting complex subunit 5" evidence="9">
    <location>
        <begin position="146"/>
        <end position="228"/>
    </location>
</feature>
<dbReference type="GO" id="GO:0005680">
    <property type="term" value="C:anaphase-promoting complex"/>
    <property type="evidence" value="ECO:0007669"/>
    <property type="project" value="InterPro"/>
</dbReference>
<protein>
    <recommendedName>
        <fullName evidence="2">Anaphase-promoting complex subunit 5</fullName>
    </recommendedName>
    <alternativeName>
        <fullName evidence="7">Cyclosome subunit 5</fullName>
    </alternativeName>
</protein>
<evidence type="ECO:0000256" key="2">
    <source>
        <dbReference type="ARBA" id="ARBA00016066"/>
    </source>
</evidence>
<dbReference type="GO" id="GO:0031145">
    <property type="term" value="P:anaphase-promoting complex-dependent catabolic process"/>
    <property type="evidence" value="ECO:0007669"/>
    <property type="project" value="TreeGrafter"/>
</dbReference>
<keyword evidence="4" id="KW-0498">Mitosis</keyword>
<dbReference type="PANTHER" id="PTHR12830">
    <property type="entry name" value="ANAPHASE-PROMOTING COMPLEX SUBUNIT 5"/>
    <property type="match status" value="1"/>
</dbReference>
<dbReference type="PANTHER" id="PTHR12830:SF9">
    <property type="entry name" value="ANAPHASE-PROMOTING COMPLEX SUBUNIT 5"/>
    <property type="match status" value="1"/>
</dbReference>
<keyword evidence="11" id="KW-1185">Reference proteome</keyword>
<dbReference type="InterPro" id="IPR026000">
    <property type="entry name" value="Apc5_dom"/>
</dbReference>
<dbReference type="GO" id="GO:0045842">
    <property type="term" value="P:positive regulation of mitotic metaphase/anaphase transition"/>
    <property type="evidence" value="ECO:0007669"/>
    <property type="project" value="TreeGrafter"/>
</dbReference>
<name>A0A1Z5KTE3_FISSO</name>
<accession>A0A1Z5KTE3</accession>
<keyword evidence="6" id="KW-0131">Cell cycle</keyword>
<comment type="function">
    <text evidence="8">Component of the anaphase promoting complex/cyclosome (APC/C), a cell cycle-regulated E3 ubiquitin ligase that controls progression through mitosis and the G1 phase of the cell cycle. The APC/C complex acts by mediating ubiquitination and subsequent degradation of target proteins: it mainly mediates the formation of 'Lys-11'-linked polyubiquitin chains and, to a lower extent, the formation of 'Lys-48'- and 'Lys-63'-linked polyubiquitin chains. The APC/C complex catalyzes assembly of branched 'Lys-11'-/'Lys-48'-linked branched ubiquitin chains on target proteins.</text>
</comment>
<evidence type="ECO:0000256" key="8">
    <source>
        <dbReference type="ARBA" id="ARBA00045696"/>
    </source>
</evidence>
<keyword evidence="3" id="KW-0132">Cell division</keyword>
<keyword evidence="5" id="KW-0833">Ubl conjugation pathway</keyword>